<keyword evidence="3" id="KW-1185">Reference proteome</keyword>
<comment type="caution">
    <text evidence="2">The sequence shown here is derived from an EMBL/GenBank/DDBJ whole genome shotgun (WGS) entry which is preliminary data.</text>
</comment>
<evidence type="ECO:0000256" key="1">
    <source>
        <dbReference type="SAM" id="MobiDB-lite"/>
    </source>
</evidence>
<proteinExistence type="predicted"/>
<protein>
    <submittedName>
        <fullName evidence="2">Uncharacterized protein</fullName>
    </submittedName>
</protein>
<dbReference type="AlphaFoldDB" id="A0A103YFA7"/>
<feature type="region of interest" description="Disordered" evidence="1">
    <location>
        <begin position="81"/>
        <end position="104"/>
    </location>
</feature>
<dbReference type="Gramene" id="KVI08037">
    <property type="protein sequence ID" value="KVI08037"/>
    <property type="gene ID" value="Ccrd_013597"/>
</dbReference>
<sequence length="233" mass="26395">MEYAMCLVGTFITDRLIHNVLASFINEMVGNALANYVGSFLMYDEKNKKMTNKPYMRVRTLKKEKKTEIVITSSTPNRRFSSVGDEQWLKDEDDSGTTTKTVVGNEPTHQATSKEYGANMITNVITASKDQSRPKLMEIGLEIIEERKTRRVTCRENIPEAISDDDAMVIVPDAANQEELHPSTYVFQMLVMKMMMRRILNLNFQMQGLVEIATLVDCDPDIADHGRISCTIG</sequence>
<name>A0A103YFA7_CYNCS</name>
<evidence type="ECO:0000313" key="3">
    <source>
        <dbReference type="Proteomes" id="UP000243975"/>
    </source>
</evidence>
<accession>A0A103YFA7</accession>
<reference evidence="2 3" key="1">
    <citation type="journal article" date="2016" name="Sci. Rep.">
        <title>The genome sequence of the outbreeding globe artichoke constructed de novo incorporating a phase-aware low-pass sequencing strategy of F1 progeny.</title>
        <authorList>
            <person name="Scaglione D."/>
            <person name="Reyes-Chin-Wo S."/>
            <person name="Acquadro A."/>
            <person name="Froenicke L."/>
            <person name="Portis E."/>
            <person name="Beitel C."/>
            <person name="Tirone M."/>
            <person name="Mauro R."/>
            <person name="Lo Monaco A."/>
            <person name="Mauromicale G."/>
            <person name="Faccioli P."/>
            <person name="Cattivelli L."/>
            <person name="Rieseberg L."/>
            <person name="Michelmore R."/>
            <person name="Lanteri S."/>
        </authorList>
    </citation>
    <scope>NUCLEOTIDE SEQUENCE [LARGE SCALE GENOMIC DNA]</scope>
    <source>
        <strain evidence="2">2C</strain>
    </source>
</reference>
<evidence type="ECO:0000313" key="2">
    <source>
        <dbReference type="EMBL" id="KVI08037.1"/>
    </source>
</evidence>
<organism evidence="2 3">
    <name type="scientific">Cynara cardunculus var. scolymus</name>
    <name type="common">Globe artichoke</name>
    <name type="synonym">Cynara scolymus</name>
    <dbReference type="NCBI Taxonomy" id="59895"/>
    <lineage>
        <taxon>Eukaryota</taxon>
        <taxon>Viridiplantae</taxon>
        <taxon>Streptophyta</taxon>
        <taxon>Embryophyta</taxon>
        <taxon>Tracheophyta</taxon>
        <taxon>Spermatophyta</taxon>
        <taxon>Magnoliopsida</taxon>
        <taxon>eudicotyledons</taxon>
        <taxon>Gunneridae</taxon>
        <taxon>Pentapetalae</taxon>
        <taxon>asterids</taxon>
        <taxon>campanulids</taxon>
        <taxon>Asterales</taxon>
        <taxon>Asteraceae</taxon>
        <taxon>Carduoideae</taxon>
        <taxon>Cardueae</taxon>
        <taxon>Carduinae</taxon>
        <taxon>Cynara</taxon>
    </lineage>
</organism>
<dbReference type="Proteomes" id="UP000243975">
    <property type="component" value="Unassembled WGS sequence"/>
</dbReference>
<dbReference type="EMBL" id="LEKV01001381">
    <property type="protein sequence ID" value="KVI08037.1"/>
    <property type="molecule type" value="Genomic_DNA"/>
</dbReference>
<gene>
    <name evidence="2" type="ORF">Ccrd_013597</name>
</gene>